<dbReference type="InterPro" id="IPR016170">
    <property type="entry name" value="Cytok_DH_C_sf"/>
</dbReference>
<dbReference type="GO" id="GO:0071949">
    <property type="term" value="F:FAD binding"/>
    <property type="evidence" value="ECO:0007669"/>
    <property type="project" value="InterPro"/>
</dbReference>
<dbReference type="InterPro" id="IPR016169">
    <property type="entry name" value="FAD-bd_PCMH_sub2"/>
</dbReference>
<protein>
    <recommendedName>
        <fullName evidence="3">cytokinin dehydrogenase</fullName>
        <ecNumber evidence="3">1.5.99.12</ecNumber>
    </recommendedName>
</protein>
<dbReference type="PANTHER" id="PTHR13878">
    <property type="entry name" value="GULONOLACTONE OXIDASE"/>
    <property type="match status" value="1"/>
</dbReference>
<dbReference type="Gene3D" id="3.30.465.10">
    <property type="match status" value="1"/>
</dbReference>
<evidence type="ECO:0000313" key="9">
    <source>
        <dbReference type="EMBL" id="KAK9106388.1"/>
    </source>
</evidence>
<evidence type="ECO:0000256" key="7">
    <source>
        <dbReference type="SAM" id="SignalP"/>
    </source>
</evidence>
<dbReference type="EC" id="1.5.99.12" evidence="3"/>
<reference evidence="9 10" key="1">
    <citation type="submission" date="2024-01" db="EMBL/GenBank/DDBJ databases">
        <title>Genome assemblies of Stephania.</title>
        <authorList>
            <person name="Yang L."/>
        </authorList>
    </citation>
    <scope>NUCLEOTIDE SEQUENCE [LARGE SCALE GENOMIC DNA]</scope>
    <source>
        <strain evidence="9">YNDBR</strain>
        <tissue evidence="9">Leaf</tissue>
    </source>
</reference>
<evidence type="ECO:0000256" key="4">
    <source>
        <dbReference type="ARBA" id="ARBA00022630"/>
    </source>
</evidence>
<feature type="domain" description="FAD-binding PCMH-type" evidence="8">
    <location>
        <begin position="58"/>
        <end position="239"/>
    </location>
</feature>
<dbReference type="GO" id="GO:0009690">
    <property type="term" value="P:cytokinin metabolic process"/>
    <property type="evidence" value="ECO:0007669"/>
    <property type="project" value="InterPro"/>
</dbReference>
<keyword evidence="10" id="KW-1185">Reference proteome</keyword>
<evidence type="ECO:0000256" key="2">
    <source>
        <dbReference type="ARBA" id="ARBA00005466"/>
    </source>
</evidence>
<evidence type="ECO:0000256" key="6">
    <source>
        <dbReference type="ARBA" id="ARBA00023002"/>
    </source>
</evidence>
<dbReference type="Pfam" id="PF09265">
    <property type="entry name" value="Cytokin-bind"/>
    <property type="match status" value="1"/>
</dbReference>
<comment type="similarity">
    <text evidence="2">Belongs to the oxygen-dependent FAD-linked oxidoreductase family.</text>
</comment>
<gene>
    <name evidence="9" type="ORF">Syun_022399</name>
</gene>
<dbReference type="SUPFAM" id="SSF56176">
    <property type="entry name" value="FAD-binding/transporter-associated domain-like"/>
    <property type="match status" value="1"/>
</dbReference>
<dbReference type="Pfam" id="PF01565">
    <property type="entry name" value="FAD_binding_4"/>
    <property type="match status" value="1"/>
</dbReference>
<dbReference type="EMBL" id="JBBNAF010000010">
    <property type="protein sequence ID" value="KAK9106388.1"/>
    <property type="molecule type" value="Genomic_DNA"/>
</dbReference>
<dbReference type="InterPro" id="IPR016166">
    <property type="entry name" value="FAD-bd_PCMH"/>
</dbReference>
<feature type="signal peptide" evidence="7">
    <location>
        <begin position="1"/>
        <end position="31"/>
    </location>
</feature>
<comment type="cofactor">
    <cofactor evidence="1">
        <name>FAD</name>
        <dbReference type="ChEBI" id="CHEBI:57692"/>
    </cofactor>
</comment>
<dbReference type="SUPFAM" id="SSF55103">
    <property type="entry name" value="FAD-linked oxidases, C-terminal domain"/>
    <property type="match status" value="1"/>
</dbReference>
<dbReference type="InterPro" id="IPR036318">
    <property type="entry name" value="FAD-bd_PCMH-like_sf"/>
</dbReference>
<feature type="chain" id="PRO_5042940372" description="cytokinin dehydrogenase" evidence="7">
    <location>
        <begin position="32"/>
        <end position="541"/>
    </location>
</feature>
<evidence type="ECO:0000256" key="1">
    <source>
        <dbReference type="ARBA" id="ARBA00001974"/>
    </source>
</evidence>
<organism evidence="9 10">
    <name type="scientific">Stephania yunnanensis</name>
    <dbReference type="NCBI Taxonomy" id="152371"/>
    <lineage>
        <taxon>Eukaryota</taxon>
        <taxon>Viridiplantae</taxon>
        <taxon>Streptophyta</taxon>
        <taxon>Embryophyta</taxon>
        <taxon>Tracheophyta</taxon>
        <taxon>Spermatophyta</taxon>
        <taxon>Magnoliopsida</taxon>
        <taxon>Ranunculales</taxon>
        <taxon>Menispermaceae</taxon>
        <taxon>Menispermoideae</taxon>
        <taxon>Cissampelideae</taxon>
        <taxon>Stephania</taxon>
    </lineage>
</organism>
<dbReference type="InterPro" id="IPR016167">
    <property type="entry name" value="FAD-bd_PCMH_sub1"/>
</dbReference>
<proteinExistence type="inferred from homology"/>
<name>A0AAP0FIL5_9MAGN</name>
<dbReference type="PROSITE" id="PS51387">
    <property type="entry name" value="FAD_PCMH"/>
    <property type="match status" value="1"/>
</dbReference>
<dbReference type="Gene3D" id="3.40.462.10">
    <property type="entry name" value="FAD-linked oxidases, C-terminal domain"/>
    <property type="match status" value="1"/>
</dbReference>
<evidence type="ECO:0000256" key="3">
    <source>
        <dbReference type="ARBA" id="ARBA00011928"/>
    </source>
</evidence>
<dbReference type="Proteomes" id="UP001420932">
    <property type="component" value="Unassembled WGS sequence"/>
</dbReference>
<dbReference type="InterPro" id="IPR006094">
    <property type="entry name" value="Oxid_FAD_bind_N"/>
</dbReference>
<evidence type="ECO:0000313" key="10">
    <source>
        <dbReference type="Proteomes" id="UP001420932"/>
    </source>
</evidence>
<dbReference type="Gene3D" id="3.30.43.10">
    <property type="entry name" value="Uridine Diphospho-n-acetylenolpyruvylglucosamine Reductase, domain 2"/>
    <property type="match status" value="1"/>
</dbReference>
<dbReference type="InterPro" id="IPR016164">
    <property type="entry name" value="FAD-linked_Oxase-like_C"/>
</dbReference>
<evidence type="ECO:0000259" key="8">
    <source>
        <dbReference type="PROSITE" id="PS51387"/>
    </source>
</evidence>
<comment type="caution">
    <text evidence="9">The sequence shown here is derived from an EMBL/GenBank/DDBJ whole genome shotgun (WGS) entry which is preliminary data.</text>
</comment>
<keyword evidence="7" id="KW-0732">Signal</keyword>
<keyword evidence="6" id="KW-0560">Oxidoreductase</keyword>
<keyword evidence="5" id="KW-0274">FAD</keyword>
<dbReference type="InterPro" id="IPR015345">
    <property type="entry name" value="Cytokinin_DH_FAD/cytokin-bd"/>
</dbReference>
<dbReference type="InterPro" id="IPR050432">
    <property type="entry name" value="FAD-linked_Oxidoreductases_BP"/>
</dbReference>
<evidence type="ECO:0000256" key="5">
    <source>
        <dbReference type="ARBA" id="ARBA00022827"/>
    </source>
</evidence>
<dbReference type="AlphaFoldDB" id="A0AAP0FIL5"/>
<dbReference type="GO" id="GO:0019139">
    <property type="term" value="F:cytokinin dehydrogenase activity"/>
    <property type="evidence" value="ECO:0007669"/>
    <property type="project" value="UniProtKB-EC"/>
</dbReference>
<sequence length="541" mass="60683">MLMESSSLFRNKISFLSFLVFLLVLSSPCKFIQSPMDFGPLNLLQTTKTASLDFGRIYFNTPLAVLRPESAKEISLLLKLVSASSFSRVITVAARGAGHSINGQAQALNGIVVEMDSLPSSIEIHKSRGLGDYSYVDVSGGTMWIDLLEDTLKEGLAPRSWTDYLYLTIGGTLSNAGISGQTFKYGPQISNVLQLDVVTGTGDLVTCSPTKSPDLFYAVLGGLGQFGIITSARILVQEAPTKVKWVRAFYDDFEKFTRDQELLITTMADKVDYVEGFIVLNEQSIQSSSIAFSPNLTSIIPQLFPSGSSPQIYYCIEFAIHDHPNKHSTLDQVVEEMSKKMSFIPSHIYSVEVSYLYFLNRVKVEEMNLREHGLWDVSHPWLNMFVPKSGIAKFKDLLLETISSNAFEGPILIYPILRDKWNSDASAVLPGPGEERVVYIVGMLRSANPTRCSTICLNDLLTENRKITQTASDPIIGIRAKQYLPHYSSEEHWQDHFGEHQWRRLVRRKTEYDPLNVLAPGQKIFTRRSPKEKLRPNVRSQ</sequence>
<dbReference type="PANTHER" id="PTHR13878:SF107">
    <property type="entry name" value="CYTOKININ DEHYDROGENASE 3"/>
    <property type="match status" value="1"/>
</dbReference>
<accession>A0AAP0FIL5</accession>
<keyword evidence="4" id="KW-0285">Flavoprotein</keyword>